<dbReference type="EMBL" id="BSXS01006755">
    <property type="protein sequence ID" value="GME86134.1"/>
    <property type="molecule type" value="Genomic_DNA"/>
</dbReference>
<organism evidence="1 2">
    <name type="scientific">Ambrosiozyma monospora</name>
    <name type="common">Yeast</name>
    <name type="synonym">Endomycopsis monosporus</name>
    <dbReference type="NCBI Taxonomy" id="43982"/>
    <lineage>
        <taxon>Eukaryota</taxon>
        <taxon>Fungi</taxon>
        <taxon>Dikarya</taxon>
        <taxon>Ascomycota</taxon>
        <taxon>Saccharomycotina</taxon>
        <taxon>Pichiomycetes</taxon>
        <taxon>Pichiales</taxon>
        <taxon>Pichiaceae</taxon>
        <taxon>Ambrosiozyma</taxon>
    </lineage>
</organism>
<evidence type="ECO:0000313" key="2">
    <source>
        <dbReference type="Proteomes" id="UP001165064"/>
    </source>
</evidence>
<name>A0ACB5TDJ0_AMBMO</name>
<evidence type="ECO:0000313" key="1">
    <source>
        <dbReference type="EMBL" id="GME86134.1"/>
    </source>
</evidence>
<protein>
    <submittedName>
        <fullName evidence="1">Unnamed protein product</fullName>
    </submittedName>
</protein>
<accession>A0ACB5TDJ0</accession>
<dbReference type="Proteomes" id="UP001165064">
    <property type="component" value="Unassembled WGS sequence"/>
</dbReference>
<proteinExistence type="predicted"/>
<keyword evidence="2" id="KW-1185">Reference proteome</keyword>
<reference evidence="1" key="1">
    <citation type="submission" date="2023-04" db="EMBL/GenBank/DDBJ databases">
        <title>Ambrosiozyma monospora NBRC 10751.</title>
        <authorList>
            <person name="Ichikawa N."/>
            <person name="Sato H."/>
            <person name="Tonouchi N."/>
        </authorList>
    </citation>
    <scope>NUCLEOTIDE SEQUENCE</scope>
    <source>
        <strain evidence="1">NBRC 10751</strain>
    </source>
</reference>
<comment type="caution">
    <text evidence="1">The sequence shown here is derived from an EMBL/GenBank/DDBJ whole genome shotgun (WGS) entry which is preliminary data.</text>
</comment>
<sequence length="256" mass="28258">MDPFYDVYEDGLEQLSLLKATSPTSLDFNNTKTEVVEIINDLSNALDVIKQSKSRALLGNGNDTFPDIDSFEINERERKLNNLKNDFNTILKTSNLPPGYYSDNPFDDSNAVHNGSSSSVHASSGTGVGTTTTGPGQPLSQGQGQGQPVGGHARDEFYQQYQQQLIQQQDDLISNELTSSIQNLHNQALTIGNELDDQRDLLNEVDDHMDRLNFKVVNTGMKKLNKFMAENKKGGDCCIIVLVVILIVILVLLVIL</sequence>
<gene>
    <name evidence="1" type="ORF">Amon02_000787400</name>
</gene>